<dbReference type="InterPro" id="IPR036365">
    <property type="entry name" value="PGBD-like_sf"/>
</dbReference>
<dbReference type="Proteomes" id="UP000176629">
    <property type="component" value="Unassembled WGS sequence"/>
</dbReference>
<dbReference type="InterPro" id="IPR036366">
    <property type="entry name" value="PGBDSf"/>
</dbReference>
<dbReference type="Gene3D" id="1.10.101.10">
    <property type="entry name" value="PGBD-like superfamily/PGBD"/>
    <property type="match status" value="1"/>
</dbReference>
<dbReference type="SUPFAM" id="SSF47090">
    <property type="entry name" value="PGBD-like"/>
    <property type="match status" value="1"/>
</dbReference>
<dbReference type="Pfam" id="PF01471">
    <property type="entry name" value="PG_binding_1"/>
    <property type="match status" value="1"/>
</dbReference>
<name>A0A1F6XKC9_9BACT</name>
<evidence type="ECO:0000313" key="2">
    <source>
        <dbReference type="EMBL" id="OGI94461.1"/>
    </source>
</evidence>
<sequence length="687" mass="70180">MSNILNLKGVRLFAIIVLAMAILATFGMVAVQQAEAAYMHTVTLRQGSTGPQVASLQMTLGGLTADGNFGPLTRAAVVAFQTSNNLVADGVVGPMTGAALAGVVAGGGSVPLCPNGNTLASNCTTSPAGPSGPTCPNGNLIANNCMPSGGGPGPLAGTAGTVAYSQLSQYSNEEVGAGVSDIKVAGFELEASDGDVLLRSFKLTFSSTGNAAADSDRLVDYLDSVSIWQGTTKIGTVSTADFIRDSAGVYSKVVAVSNAIVRDGDKDKFYITVDAASNIDSNDIDSDSWGVDPINVRYEDGSGVVSTDTITQTEIPISFVTSATATDTKLKVALNNTPDASAIEVSSSNNTDGVVLLKGKLTAEGTSDVWVDALPITFTAATSLGSINAITGNVTLELGANTYSETTGTNCVDEDDFSTAQTCSTEANEVAGVLFDDLDYTIPAGTTVNFTILADINDLDATVGESVNFDAGDTLKADLTAAGREFIIAQNELGDSLADSTEMTGTALGEVQVFYVDGIAVTLDSVDADAFTVDAVDNDRAELVIKFKVKAFGDAAYIPSFMTPTTAATNATTGTAASSTAPTTASGVAFHVQSADTGLTIAYLAGSTLTSTATEETNSFKVVEGATETFTLKVIVTNVATSVLDSASVRAILAGINFGNSDSATGDYVYTSDLADTFKTPYATIAD</sequence>
<reference evidence="2 3" key="1">
    <citation type="journal article" date="2016" name="Nat. Commun.">
        <title>Thousands of microbial genomes shed light on interconnected biogeochemical processes in an aquifer system.</title>
        <authorList>
            <person name="Anantharaman K."/>
            <person name="Brown C.T."/>
            <person name="Hug L.A."/>
            <person name="Sharon I."/>
            <person name="Castelle C.J."/>
            <person name="Probst A.J."/>
            <person name="Thomas B.C."/>
            <person name="Singh A."/>
            <person name="Wilkins M.J."/>
            <person name="Karaoz U."/>
            <person name="Brodie E.L."/>
            <person name="Williams K.H."/>
            <person name="Hubbard S.S."/>
            <person name="Banfield J.F."/>
        </authorList>
    </citation>
    <scope>NUCLEOTIDE SEQUENCE [LARGE SCALE GENOMIC DNA]</scope>
</reference>
<accession>A0A1F6XKC9</accession>
<evidence type="ECO:0000259" key="1">
    <source>
        <dbReference type="Pfam" id="PF01471"/>
    </source>
</evidence>
<dbReference type="STRING" id="1801773.A3A03_02805"/>
<organism evidence="2 3">
    <name type="scientific">Candidatus Nomurabacteria bacterium RIFCSPLOWO2_01_FULL_40_18</name>
    <dbReference type="NCBI Taxonomy" id="1801773"/>
    <lineage>
        <taxon>Bacteria</taxon>
        <taxon>Candidatus Nomuraibacteriota</taxon>
    </lineage>
</organism>
<gene>
    <name evidence="2" type="ORF">A3A03_02805</name>
</gene>
<feature type="domain" description="Peptidoglycan binding-like" evidence="1">
    <location>
        <begin position="60"/>
        <end position="100"/>
    </location>
</feature>
<dbReference type="AlphaFoldDB" id="A0A1F6XKC9"/>
<comment type="caution">
    <text evidence="2">The sequence shown here is derived from an EMBL/GenBank/DDBJ whole genome shotgun (WGS) entry which is preliminary data.</text>
</comment>
<protein>
    <recommendedName>
        <fullName evidence="1">Peptidoglycan binding-like domain-containing protein</fullName>
    </recommendedName>
</protein>
<dbReference type="InterPro" id="IPR002477">
    <property type="entry name" value="Peptidoglycan-bd-like"/>
</dbReference>
<dbReference type="EMBL" id="MFUX01000023">
    <property type="protein sequence ID" value="OGI94461.1"/>
    <property type="molecule type" value="Genomic_DNA"/>
</dbReference>
<proteinExistence type="predicted"/>
<evidence type="ECO:0000313" key="3">
    <source>
        <dbReference type="Proteomes" id="UP000176629"/>
    </source>
</evidence>